<dbReference type="EMBL" id="JAYFUM010000007">
    <property type="protein sequence ID" value="MEA5138850.1"/>
    <property type="molecule type" value="Genomic_DNA"/>
</dbReference>
<evidence type="ECO:0000313" key="2">
    <source>
        <dbReference type="EMBL" id="MEA5138850.1"/>
    </source>
</evidence>
<dbReference type="Gene3D" id="2.40.128.490">
    <property type="entry name" value="Uncharacterised protein PF14869, DUF4488"/>
    <property type="match status" value="1"/>
</dbReference>
<comment type="caution">
    <text evidence="2">The sequence shown here is derived from an EMBL/GenBank/DDBJ whole genome shotgun (WGS) entry which is preliminary data.</text>
</comment>
<dbReference type="RefSeq" id="WP_323296013.1">
    <property type="nucleotide sequence ID" value="NZ_JAYFUM010000007.1"/>
</dbReference>
<reference evidence="2 3" key="1">
    <citation type="submission" date="2023-12" db="EMBL/GenBank/DDBJ databases">
        <title>Novel species of the genus Arcicella isolated from rivers.</title>
        <authorList>
            <person name="Lu H."/>
        </authorList>
    </citation>
    <scope>NUCLEOTIDE SEQUENCE [LARGE SCALE GENOMIC DNA]</scope>
    <source>
        <strain evidence="2 3">KCTC 23307</strain>
    </source>
</reference>
<accession>A0ABU5Q7N1</accession>
<keyword evidence="1" id="KW-0732">Signal</keyword>
<organism evidence="2 3">
    <name type="scientific">Arcicella rigui</name>
    <dbReference type="NCBI Taxonomy" id="797020"/>
    <lineage>
        <taxon>Bacteria</taxon>
        <taxon>Pseudomonadati</taxon>
        <taxon>Bacteroidota</taxon>
        <taxon>Cytophagia</taxon>
        <taxon>Cytophagales</taxon>
        <taxon>Flectobacillaceae</taxon>
        <taxon>Arcicella</taxon>
    </lineage>
</organism>
<feature type="chain" id="PRO_5045451467" evidence="1">
    <location>
        <begin position="19"/>
        <end position="238"/>
    </location>
</feature>
<evidence type="ECO:0000313" key="3">
    <source>
        <dbReference type="Proteomes" id="UP001302949"/>
    </source>
</evidence>
<sequence length="238" mass="27236">MNKIFAFLLLLCSLSAHAESPLKGTWQQKFPDGRTATLLCSENYLMLAEYHFIQKKYFRSAGGTYQLSKIGQKKVISFKKDFNTQDPMTAGTTIATLYTLVNNVLSVQQGPLAGTWQKVVETGTSNLAGNWRLKAKEDANFVMQTQLKGSLKTIKLLTKQYFHEVSFNIDTQQFFTSFGGTYSQKNKKYYEKINFNAMIPKQAGQSFEYDFILNGTDWLHARQSNKGERVNEVWERIE</sequence>
<proteinExistence type="predicted"/>
<dbReference type="Proteomes" id="UP001302949">
    <property type="component" value="Unassembled WGS sequence"/>
</dbReference>
<protein>
    <submittedName>
        <fullName evidence="2">Uncharacterized protein</fullName>
    </submittedName>
</protein>
<feature type="signal peptide" evidence="1">
    <location>
        <begin position="1"/>
        <end position="18"/>
    </location>
</feature>
<keyword evidence="3" id="KW-1185">Reference proteome</keyword>
<gene>
    <name evidence="2" type="ORF">VB248_06890</name>
</gene>
<evidence type="ECO:0000256" key="1">
    <source>
        <dbReference type="SAM" id="SignalP"/>
    </source>
</evidence>
<name>A0ABU5Q7N1_9BACT</name>